<protein>
    <submittedName>
        <fullName evidence="17">Integrin alpha-PS3-like</fullName>
    </submittedName>
</protein>
<feature type="repeat" description="FG-GAP" evidence="12">
    <location>
        <begin position="388"/>
        <end position="450"/>
    </location>
</feature>
<keyword evidence="8 13" id="KW-0401">Integrin</keyword>
<evidence type="ECO:0000256" key="8">
    <source>
        <dbReference type="ARBA" id="ARBA00023037"/>
    </source>
</evidence>
<dbReference type="GO" id="GO:0009897">
    <property type="term" value="C:external side of plasma membrane"/>
    <property type="evidence" value="ECO:0007669"/>
    <property type="project" value="TreeGrafter"/>
</dbReference>
<dbReference type="OrthoDB" id="5317514at2759"/>
<accession>A0A6P4IQ63</accession>
<evidence type="ECO:0000256" key="2">
    <source>
        <dbReference type="ARBA" id="ARBA00008054"/>
    </source>
</evidence>
<feature type="domain" description="Integrin alpha second immunoglobulin-like" evidence="15">
    <location>
        <begin position="582"/>
        <end position="701"/>
    </location>
</feature>
<dbReference type="Pfam" id="PF08441">
    <property type="entry name" value="Integrin_A_Ig_1"/>
    <property type="match status" value="1"/>
</dbReference>
<evidence type="ECO:0000256" key="10">
    <source>
        <dbReference type="ARBA" id="ARBA00023170"/>
    </source>
</evidence>
<evidence type="ECO:0000259" key="14">
    <source>
        <dbReference type="Pfam" id="PF08441"/>
    </source>
</evidence>
<name>A0A6P4IQ63_DROKI</name>
<evidence type="ECO:0000259" key="15">
    <source>
        <dbReference type="Pfam" id="PF20805"/>
    </source>
</evidence>
<reference evidence="17" key="1">
    <citation type="submission" date="2025-08" db="UniProtKB">
        <authorList>
            <consortium name="RefSeq"/>
        </authorList>
    </citation>
    <scope>IDENTIFICATION</scope>
    <source>
        <strain evidence="17">14028-0561.14</strain>
        <tissue evidence="17">Whole fly</tissue>
    </source>
</reference>
<dbReference type="GO" id="GO:0048513">
    <property type="term" value="P:animal organ development"/>
    <property type="evidence" value="ECO:0007669"/>
    <property type="project" value="UniProtKB-ARBA"/>
</dbReference>
<dbReference type="GO" id="GO:0033627">
    <property type="term" value="P:cell adhesion mediated by integrin"/>
    <property type="evidence" value="ECO:0007669"/>
    <property type="project" value="TreeGrafter"/>
</dbReference>
<feature type="repeat" description="FG-GAP" evidence="12">
    <location>
        <begin position="326"/>
        <end position="381"/>
    </location>
</feature>
<dbReference type="Pfam" id="PF01839">
    <property type="entry name" value="FG-GAP"/>
    <property type="match status" value="3"/>
</dbReference>
<dbReference type="InterPro" id="IPR013649">
    <property type="entry name" value="Integrin_alpha_Ig-like_1"/>
</dbReference>
<feature type="repeat" description="FG-GAP" evidence="12">
    <location>
        <begin position="18"/>
        <end position="78"/>
    </location>
</feature>
<dbReference type="GO" id="GO:0005178">
    <property type="term" value="F:integrin binding"/>
    <property type="evidence" value="ECO:0007669"/>
    <property type="project" value="TreeGrafter"/>
</dbReference>
<dbReference type="GO" id="GO:0007160">
    <property type="term" value="P:cell-matrix adhesion"/>
    <property type="evidence" value="ECO:0007669"/>
    <property type="project" value="TreeGrafter"/>
</dbReference>
<dbReference type="GO" id="GO:0048468">
    <property type="term" value="P:cell development"/>
    <property type="evidence" value="ECO:0007669"/>
    <property type="project" value="UniProtKB-ARBA"/>
</dbReference>
<dbReference type="SMART" id="SM00191">
    <property type="entry name" value="Int_alpha"/>
    <property type="match status" value="6"/>
</dbReference>
<dbReference type="InterPro" id="IPR032695">
    <property type="entry name" value="Integrin_dom_sf"/>
</dbReference>
<feature type="transmembrane region" description="Helical" evidence="13">
    <location>
        <begin position="935"/>
        <end position="959"/>
    </location>
</feature>
<evidence type="ECO:0000256" key="9">
    <source>
        <dbReference type="ARBA" id="ARBA00023136"/>
    </source>
</evidence>
<keyword evidence="11" id="KW-0325">Glycoprotein</keyword>
<evidence type="ECO:0000313" key="17">
    <source>
        <dbReference type="RefSeq" id="XP_017030655.2"/>
    </source>
</evidence>
<keyword evidence="9 13" id="KW-0472">Membrane</keyword>
<dbReference type="InterPro" id="IPR018184">
    <property type="entry name" value="Integrin_alpha_C_CS"/>
</dbReference>
<dbReference type="SUPFAM" id="SSF69179">
    <property type="entry name" value="Integrin domains"/>
    <property type="match status" value="2"/>
</dbReference>
<comment type="similarity">
    <text evidence="2 13">Belongs to the integrin alpha chain family.</text>
</comment>
<dbReference type="PROSITE" id="PS51470">
    <property type="entry name" value="FG_GAP"/>
    <property type="match status" value="4"/>
</dbReference>
<dbReference type="InterPro" id="IPR028994">
    <property type="entry name" value="Integrin_alpha_N"/>
</dbReference>
<proteinExistence type="inferred from homology"/>
<dbReference type="GO" id="GO:0008305">
    <property type="term" value="C:integrin complex"/>
    <property type="evidence" value="ECO:0007669"/>
    <property type="project" value="InterPro"/>
</dbReference>
<evidence type="ECO:0000256" key="4">
    <source>
        <dbReference type="ARBA" id="ARBA00022729"/>
    </source>
</evidence>
<evidence type="ECO:0000256" key="6">
    <source>
        <dbReference type="ARBA" id="ARBA00022889"/>
    </source>
</evidence>
<dbReference type="PRINTS" id="PR01185">
    <property type="entry name" value="INTEGRINA"/>
</dbReference>
<evidence type="ECO:0000256" key="5">
    <source>
        <dbReference type="ARBA" id="ARBA00022737"/>
    </source>
</evidence>
<dbReference type="GO" id="GO:0007157">
    <property type="term" value="P:heterophilic cell-cell adhesion via plasma membrane cell adhesion molecules"/>
    <property type="evidence" value="ECO:0007669"/>
    <property type="project" value="UniProtKB-ARBA"/>
</dbReference>
<keyword evidence="16" id="KW-1185">Reference proteome</keyword>
<keyword evidence="7 13" id="KW-1133">Transmembrane helix</keyword>
<keyword evidence="6 13" id="KW-0130">Cell adhesion</keyword>
<dbReference type="InterPro" id="IPR013517">
    <property type="entry name" value="FG-GAP"/>
</dbReference>
<gene>
    <name evidence="17" type="primary">LOC108080433</name>
</gene>
<dbReference type="AlphaFoldDB" id="A0A6P4IQ63"/>
<evidence type="ECO:0000313" key="16">
    <source>
        <dbReference type="Proteomes" id="UP001652661"/>
    </source>
</evidence>
<organism evidence="16 17">
    <name type="scientific">Drosophila kikkawai</name>
    <name type="common">Fruit fly</name>
    <dbReference type="NCBI Taxonomy" id="30033"/>
    <lineage>
        <taxon>Eukaryota</taxon>
        <taxon>Metazoa</taxon>
        <taxon>Ecdysozoa</taxon>
        <taxon>Arthropoda</taxon>
        <taxon>Hexapoda</taxon>
        <taxon>Insecta</taxon>
        <taxon>Pterygota</taxon>
        <taxon>Neoptera</taxon>
        <taxon>Endopterygota</taxon>
        <taxon>Diptera</taxon>
        <taxon>Brachycera</taxon>
        <taxon>Muscomorpha</taxon>
        <taxon>Ephydroidea</taxon>
        <taxon>Drosophilidae</taxon>
        <taxon>Drosophila</taxon>
        <taxon>Sophophora</taxon>
    </lineage>
</organism>
<dbReference type="PANTHER" id="PTHR23220:SF83">
    <property type="entry name" value="INTEGRIN ALPHA-PS3-RELATED"/>
    <property type="match status" value="1"/>
</dbReference>
<evidence type="ECO:0000256" key="13">
    <source>
        <dbReference type="RuleBase" id="RU003762"/>
    </source>
</evidence>
<dbReference type="GO" id="GO:0007229">
    <property type="term" value="P:integrin-mediated signaling pathway"/>
    <property type="evidence" value="ECO:0007669"/>
    <property type="project" value="UniProtKB-KW"/>
</dbReference>
<dbReference type="Gene3D" id="1.20.5.930">
    <property type="entry name" value="Bicelle-embedded integrin alpha(iib) transmembrane segment"/>
    <property type="match status" value="1"/>
</dbReference>
<keyword evidence="4" id="KW-0732">Signal</keyword>
<dbReference type="PROSITE" id="PS00242">
    <property type="entry name" value="INTEGRIN_ALPHA"/>
    <property type="match status" value="1"/>
</dbReference>
<dbReference type="InterPro" id="IPR048285">
    <property type="entry name" value="Integrin_alpha_Ig-like_2"/>
</dbReference>
<dbReference type="PANTHER" id="PTHR23220">
    <property type="entry name" value="INTEGRIN ALPHA"/>
    <property type="match status" value="1"/>
</dbReference>
<sequence length="993" mass="109662">MNAFNFSPYPSLVLNFPKNSHSDLGQTRSSYFGYTLVIRPSSIIVGAPRSNSTAMSLRGVKEPGAIYRCSLEKDKCSPYMLNSPVRSSPKTNNIQDHNDFQWLGGSMDGGTLDTDMLIACAPRFYREIINEYYMTGACYPLKDTVDKKPKPVTPIFGDRGKPGTYEAVGEMGLSAHVVDDNTNFLIGAPIQKNGTGVIFVYKSGRTDNVDEIGQTTQRNDSYFGYAVSSGHFDSSKMLRLLYVITAPQANEASGEAYIISPELHILHIFQGEQIGEYFGYSVLAEDLNGDKLTDLIVSAPMHARKDSADNGAIYVFINKGSFEFKKKIVRSPLANSARFGTTLSRLGDINHDGFNDVAVGAPFAGNGSVFIYLGSEHGLRDVPSQQLDSPAQHPSKYGAHMFGHGLSRGSDIDGNGFSDLAVGAPNAEAVFLYRTYPVVKLYGTIRSKERQIRPQQKTLNITACYRLSTSAKKWEAQEQDLAIRIVADPHLKRITFVQTQTHELNYIAKVRQKWQCRELELQVSFDQRDVYKPIDVHMHYEIVQDKHVDETSEFCEKCVAVDPTDPNTFTERIVFNAGCSSAICIADLQLNSSDVGSTFTLGSNDILRLTYTITNAGETAYLPQFKVNSTSRLTFAQVPGDCQVSEAVMMCNLNGGQALGTGETDSVTVSFDVSQLSGESLVVTAEVFSTGNEKNITDNKHVNEISLREFTEIDIMGKQTSSQIYLGNHGESLEVKNNFEIKSNGPSAVKELTVTLQIPIAYRLNGSTATIPIINRTSVKVLATYESQPLVIELLSNETVEASIEDRNSEIQRIQGLRDLEIPGNTSYDLISGNLRGQLPLNRTIVSACQDSENTICIRASVHGVRLRPGNSVYLNVSYHVNLGEVNAILLNPWQYFVILTDVDLAKKDDPSSSSMAISKRIEPNVITKHLKANISIAALLPSAAVGLIIFLVINYAMYKFGFFRRPKREEMLRVKHQSSSVEETELNEENSL</sequence>
<evidence type="ECO:0000256" key="3">
    <source>
        <dbReference type="ARBA" id="ARBA00022692"/>
    </source>
</evidence>
<dbReference type="GeneID" id="108080433"/>
<dbReference type="InterPro" id="IPR013519">
    <property type="entry name" value="Int_alpha_beta-p"/>
</dbReference>
<dbReference type="Proteomes" id="UP001652661">
    <property type="component" value="Chromosome 3R"/>
</dbReference>
<dbReference type="RefSeq" id="XP_017030655.2">
    <property type="nucleotide sequence ID" value="XM_017175166.3"/>
</dbReference>
<dbReference type="Gene3D" id="2.130.10.130">
    <property type="entry name" value="Integrin alpha, N-terminal"/>
    <property type="match status" value="1"/>
</dbReference>
<keyword evidence="10 13" id="KW-0675">Receptor</keyword>
<evidence type="ECO:0000256" key="12">
    <source>
        <dbReference type="PROSITE-ProRule" id="PRU00803"/>
    </source>
</evidence>
<keyword evidence="3 13" id="KW-0812">Transmembrane</keyword>
<dbReference type="Gene3D" id="2.60.40.1510">
    <property type="entry name" value="ntegrin, alpha v. Chain A, domain 3"/>
    <property type="match status" value="1"/>
</dbReference>
<comment type="subcellular location">
    <subcellularLocation>
        <location evidence="1 13">Membrane</location>
        <topology evidence="1 13">Single-pass type I membrane protein</topology>
    </subcellularLocation>
</comment>
<keyword evidence="5" id="KW-0677">Repeat</keyword>
<dbReference type="InterPro" id="IPR000413">
    <property type="entry name" value="Integrin_alpha"/>
</dbReference>
<dbReference type="Gene3D" id="2.60.40.1460">
    <property type="entry name" value="Integrin domains. Chain A, domain 2"/>
    <property type="match status" value="1"/>
</dbReference>
<evidence type="ECO:0000256" key="7">
    <source>
        <dbReference type="ARBA" id="ARBA00022989"/>
    </source>
</evidence>
<dbReference type="SUPFAM" id="SSF69318">
    <property type="entry name" value="Integrin alpha N-terminal domain"/>
    <property type="match status" value="1"/>
</dbReference>
<evidence type="ECO:0000256" key="1">
    <source>
        <dbReference type="ARBA" id="ARBA00004479"/>
    </source>
</evidence>
<evidence type="ECO:0000256" key="11">
    <source>
        <dbReference type="ARBA" id="ARBA00023180"/>
    </source>
</evidence>
<feature type="repeat" description="FG-GAP" evidence="12">
    <location>
        <begin position="264"/>
        <end position="325"/>
    </location>
</feature>
<feature type="domain" description="Integrin alpha first immunoglubulin-like" evidence="14">
    <location>
        <begin position="454"/>
        <end position="575"/>
    </location>
</feature>
<dbReference type="Pfam" id="PF20805">
    <property type="entry name" value="Integrin_A_Ig_2"/>
    <property type="match status" value="1"/>
</dbReference>